<sequence>GGARARDAARCLSAADALLPPGHVAVRGEREARRCAESRLRSVLGDAAYEEAYAQGDGLAPEEAVALIEAG</sequence>
<reference evidence="1" key="1">
    <citation type="submission" date="2020-01" db="EMBL/GenBank/DDBJ databases">
        <title>Insect and environment-associated Actinomycetes.</title>
        <authorList>
            <person name="Currrie C."/>
            <person name="Chevrette M."/>
            <person name="Carlson C."/>
            <person name="Stubbendieck R."/>
            <person name="Wendt-Pienkowski E."/>
        </authorList>
    </citation>
    <scope>NUCLEOTIDE SEQUENCE</scope>
    <source>
        <strain evidence="1">SID7958</strain>
    </source>
</reference>
<feature type="non-terminal residue" evidence="1">
    <location>
        <position position="1"/>
    </location>
</feature>
<organism evidence="1">
    <name type="scientific">Streptomyces sp. SID7958</name>
    <dbReference type="NCBI Taxonomy" id="2706093"/>
    <lineage>
        <taxon>Bacteria</taxon>
        <taxon>Bacillati</taxon>
        <taxon>Actinomycetota</taxon>
        <taxon>Actinomycetes</taxon>
        <taxon>Kitasatosporales</taxon>
        <taxon>Streptomycetaceae</taxon>
        <taxon>Streptomyces</taxon>
    </lineage>
</organism>
<proteinExistence type="predicted"/>
<comment type="caution">
    <text evidence="1">The sequence shown here is derived from an EMBL/GenBank/DDBJ whole genome shotgun (WGS) entry which is preliminary data.</text>
</comment>
<evidence type="ECO:0000313" key="1">
    <source>
        <dbReference type="EMBL" id="NEC84254.1"/>
    </source>
</evidence>
<name>A0A6G3UD12_9ACTN</name>
<gene>
    <name evidence="1" type="ORF">G3I38_34735</name>
</gene>
<protein>
    <submittedName>
        <fullName evidence="1">Uncharacterized protein</fullName>
    </submittedName>
</protein>
<dbReference type="EMBL" id="JAAGMU010001785">
    <property type="protein sequence ID" value="NEC84254.1"/>
    <property type="molecule type" value="Genomic_DNA"/>
</dbReference>
<accession>A0A6G3UD12</accession>
<dbReference type="AlphaFoldDB" id="A0A6G3UD12"/>